<protein>
    <submittedName>
        <fullName evidence="1">Uncharacterized protein</fullName>
    </submittedName>
</protein>
<dbReference type="EMBL" id="BARS01004550">
    <property type="protein sequence ID" value="GAF79948.1"/>
    <property type="molecule type" value="Genomic_DNA"/>
</dbReference>
<evidence type="ECO:0000313" key="1">
    <source>
        <dbReference type="EMBL" id="GAF79948.1"/>
    </source>
</evidence>
<accession>X0SG04</accession>
<reference evidence="1" key="1">
    <citation type="journal article" date="2014" name="Front. Microbiol.">
        <title>High frequency of phylogenetically diverse reductive dehalogenase-homologous genes in deep subseafloor sedimentary metagenomes.</title>
        <authorList>
            <person name="Kawai M."/>
            <person name="Futagami T."/>
            <person name="Toyoda A."/>
            <person name="Takaki Y."/>
            <person name="Nishi S."/>
            <person name="Hori S."/>
            <person name="Arai W."/>
            <person name="Tsubouchi T."/>
            <person name="Morono Y."/>
            <person name="Uchiyama I."/>
            <person name="Ito T."/>
            <person name="Fujiyama A."/>
            <person name="Inagaki F."/>
            <person name="Takami H."/>
        </authorList>
    </citation>
    <scope>NUCLEOTIDE SEQUENCE</scope>
    <source>
        <strain evidence="1">Expedition CK06-06</strain>
    </source>
</reference>
<name>X0SG04_9ZZZZ</name>
<gene>
    <name evidence="1" type="ORF">S01H1_08897</name>
</gene>
<organism evidence="1">
    <name type="scientific">marine sediment metagenome</name>
    <dbReference type="NCBI Taxonomy" id="412755"/>
    <lineage>
        <taxon>unclassified sequences</taxon>
        <taxon>metagenomes</taxon>
        <taxon>ecological metagenomes</taxon>
    </lineage>
</organism>
<comment type="caution">
    <text evidence="1">The sequence shown here is derived from an EMBL/GenBank/DDBJ whole genome shotgun (WGS) entry which is preliminary data.</text>
</comment>
<proteinExistence type="predicted"/>
<feature type="non-terminal residue" evidence="1">
    <location>
        <position position="32"/>
    </location>
</feature>
<sequence length="32" mass="3827">MTETNFEFKFIKLTEKLDKYFKAKSLTLINLA</sequence>
<dbReference type="AlphaFoldDB" id="X0SG04"/>